<name>A0ABZ0QRE0_9FIRM</name>
<feature type="transmembrane region" description="Helical" evidence="7">
    <location>
        <begin position="103"/>
        <end position="127"/>
    </location>
</feature>
<reference evidence="9 10" key="1">
    <citation type="submission" date="2023-08" db="EMBL/GenBank/DDBJ databases">
        <title>Genome sequence of Thermaerobacter compostii strain Ins1, a spore-forming filamentous bacterium isolated from a deep geothermal reservoir.</title>
        <authorList>
            <person name="Bregnard D."/>
            <person name="Gonzalez D."/>
            <person name="Junier P."/>
        </authorList>
    </citation>
    <scope>NUCLEOTIDE SEQUENCE [LARGE SCALE GENOMIC DNA]</scope>
    <source>
        <strain evidence="9 10">Ins1</strain>
    </source>
</reference>
<dbReference type="EMBL" id="CP132508">
    <property type="protein sequence ID" value="WPD19598.1"/>
    <property type="molecule type" value="Genomic_DNA"/>
</dbReference>
<dbReference type="Pfam" id="PF00528">
    <property type="entry name" value="BPD_transp_1"/>
    <property type="match status" value="1"/>
</dbReference>
<evidence type="ECO:0000256" key="7">
    <source>
        <dbReference type="RuleBase" id="RU363032"/>
    </source>
</evidence>
<dbReference type="RefSeq" id="WP_318751102.1">
    <property type="nucleotide sequence ID" value="NZ_CP132508.1"/>
</dbReference>
<dbReference type="PANTHER" id="PTHR30450">
    <property type="entry name" value="ABC TRANSPORTER PERMEASE"/>
    <property type="match status" value="1"/>
</dbReference>
<dbReference type="PANTHER" id="PTHR30450:SF1">
    <property type="entry name" value="D-METHIONINE TRANSPORT SYSTEM PERMEASE PROTEIN METI-RELATED"/>
    <property type="match status" value="1"/>
</dbReference>
<organism evidence="9 10">
    <name type="scientific">Thermaerobacter composti</name>
    <dbReference type="NCBI Taxonomy" id="554949"/>
    <lineage>
        <taxon>Bacteria</taxon>
        <taxon>Bacillati</taxon>
        <taxon>Bacillota</taxon>
        <taxon>Clostridia</taxon>
        <taxon>Eubacteriales</taxon>
        <taxon>Clostridiales Family XVII. Incertae Sedis</taxon>
        <taxon>Thermaerobacter</taxon>
    </lineage>
</organism>
<evidence type="ECO:0000256" key="2">
    <source>
        <dbReference type="ARBA" id="ARBA00022448"/>
    </source>
</evidence>
<dbReference type="SUPFAM" id="SSF161098">
    <property type="entry name" value="MetI-like"/>
    <property type="match status" value="1"/>
</dbReference>
<evidence type="ECO:0000313" key="10">
    <source>
        <dbReference type="Proteomes" id="UP001304683"/>
    </source>
</evidence>
<comment type="similarity">
    <text evidence="7">Belongs to the binding-protein-dependent transport system permease family.</text>
</comment>
<protein>
    <submittedName>
        <fullName evidence="9">Methionine ABC transporter permease</fullName>
    </submittedName>
</protein>
<evidence type="ECO:0000256" key="1">
    <source>
        <dbReference type="ARBA" id="ARBA00004651"/>
    </source>
</evidence>
<evidence type="ECO:0000256" key="6">
    <source>
        <dbReference type="ARBA" id="ARBA00023136"/>
    </source>
</evidence>
<gene>
    <name evidence="9" type="ORF">Q5761_02705</name>
</gene>
<dbReference type="Gene3D" id="1.10.3720.10">
    <property type="entry name" value="MetI-like"/>
    <property type="match status" value="1"/>
</dbReference>
<sequence>MPGGSTLTAAGFVPAPLVELLAALTEYGPDIVEATGQTLYMVGLAILFATLAGVPIGTLLVVMDRGHIAAFPPLRALLAFVVNTGRSVPFIILLIALAPFTRLLVGTSLGTAAAVPPMAVAATPLVARVVETALREVDRGTIDAAVAMGATPWQVVTKVLLPEALPAVVLGVTIATVGLIEFSAVAGAVGGGGLGDLAFRMGYQRWEAGVLLACVVLLVALVQLVQWTGESLARRLNHR</sequence>
<dbReference type="InterPro" id="IPR035906">
    <property type="entry name" value="MetI-like_sf"/>
</dbReference>
<dbReference type="PROSITE" id="PS50928">
    <property type="entry name" value="ABC_TM1"/>
    <property type="match status" value="1"/>
</dbReference>
<evidence type="ECO:0000313" key="9">
    <source>
        <dbReference type="EMBL" id="WPD19598.1"/>
    </source>
</evidence>
<keyword evidence="3" id="KW-1003">Cell membrane</keyword>
<feature type="transmembrane region" description="Helical" evidence="7">
    <location>
        <begin position="74"/>
        <end position="97"/>
    </location>
</feature>
<dbReference type="InterPro" id="IPR051322">
    <property type="entry name" value="AA_ABC_Transporter_Permease"/>
</dbReference>
<dbReference type="CDD" id="cd06261">
    <property type="entry name" value="TM_PBP2"/>
    <property type="match status" value="1"/>
</dbReference>
<evidence type="ECO:0000256" key="5">
    <source>
        <dbReference type="ARBA" id="ARBA00022989"/>
    </source>
</evidence>
<keyword evidence="5 7" id="KW-1133">Transmembrane helix</keyword>
<proteinExistence type="inferred from homology"/>
<dbReference type="Proteomes" id="UP001304683">
    <property type="component" value="Chromosome"/>
</dbReference>
<feature type="transmembrane region" description="Helical" evidence="7">
    <location>
        <begin position="167"/>
        <end position="189"/>
    </location>
</feature>
<dbReference type="InterPro" id="IPR000515">
    <property type="entry name" value="MetI-like"/>
</dbReference>
<comment type="subcellular location">
    <subcellularLocation>
        <location evidence="1 7">Cell membrane</location>
        <topology evidence="1 7">Multi-pass membrane protein</topology>
    </subcellularLocation>
</comment>
<evidence type="ECO:0000256" key="4">
    <source>
        <dbReference type="ARBA" id="ARBA00022692"/>
    </source>
</evidence>
<evidence type="ECO:0000259" key="8">
    <source>
        <dbReference type="PROSITE" id="PS50928"/>
    </source>
</evidence>
<keyword evidence="6 7" id="KW-0472">Membrane</keyword>
<keyword evidence="4 7" id="KW-0812">Transmembrane</keyword>
<evidence type="ECO:0000256" key="3">
    <source>
        <dbReference type="ARBA" id="ARBA00022475"/>
    </source>
</evidence>
<feature type="transmembrane region" description="Helical" evidence="7">
    <location>
        <begin position="38"/>
        <end position="62"/>
    </location>
</feature>
<keyword evidence="2 7" id="KW-0813">Transport</keyword>
<accession>A0ABZ0QRE0</accession>
<feature type="domain" description="ABC transmembrane type-1" evidence="8">
    <location>
        <begin position="35"/>
        <end position="229"/>
    </location>
</feature>
<feature type="transmembrane region" description="Helical" evidence="7">
    <location>
        <begin position="209"/>
        <end position="229"/>
    </location>
</feature>
<keyword evidence="10" id="KW-1185">Reference proteome</keyword>